<dbReference type="Proteomes" id="UP001642483">
    <property type="component" value="Unassembled WGS sequence"/>
</dbReference>
<dbReference type="Pfam" id="PF03299">
    <property type="entry name" value="TF_AP-2"/>
    <property type="match status" value="1"/>
</dbReference>
<evidence type="ECO:0000256" key="3">
    <source>
        <dbReference type="ARBA" id="ARBA00023015"/>
    </source>
</evidence>
<dbReference type="EMBL" id="CAWYQH010000174">
    <property type="protein sequence ID" value="CAK8697872.1"/>
    <property type="molecule type" value="Genomic_DNA"/>
</dbReference>
<name>A0ABP0H272_CLALP</name>
<evidence type="ECO:0000313" key="9">
    <source>
        <dbReference type="Proteomes" id="UP001642483"/>
    </source>
</evidence>
<comment type="caution">
    <text evidence="8">The sequence shown here is derived from an EMBL/GenBank/DDBJ whole genome shotgun (WGS) entry which is preliminary data.</text>
</comment>
<dbReference type="PANTHER" id="PTHR10812:SF17">
    <property type="entry name" value="TRANSCRIPTION FACTOR AP-2, ISOFORM D"/>
    <property type="match status" value="1"/>
</dbReference>
<comment type="subcellular location">
    <subcellularLocation>
        <location evidence="1">Nucleus</location>
    </subcellularLocation>
</comment>
<evidence type="ECO:0000313" key="8">
    <source>
        <dbReference type="EMBL" id="CAK8697872.1"/>
    </source>
</evidence>
<dbReference type="PRINTS" id="PR01748">
    <property type="entry name" value="AP2TNSCPFCT"/>
</dbReference>
<proteinExistence type="inferred from homology"/>
<dbReference type="PANTHER" id="PTHR10812">
    <property type="entry name" value="TRANSCRIPTION FACTOR AP-2"/>
    <property type="match status" value="1"/>
</dbReference>
<keyword evidence="5" id="KW-0804">Transcription</keyword>
<keyword evidence="6" id="KW-0539">Nucleus</keyword>
<keyword evidence="4" id="KW-0238">DNA-binding</keyword>
<keyword evidence="9" id="KW-1185">Reference proteome</keyword>
<keyword evidence="3" id="KW-0805">Transcription regulation</keyword>
<accession>A0ABP0H272</accession>
<evidence type="ECO:0000256" key="1">
    <source>
        <dbReference type="ARBA" id="ARBA00004123"/>
    </source>
</evidence>
<evidence type="ECO:0000256" key="4">
    <source>
        <dbReference type="ARBA" id="ARBA00023125"/>
    </source>
</evidence>
<organism evidence="8 9">
    <name type="scientific">Clavelina lepadiformis</name>
    <name type="common">Light-bulb sea squirt</name>
    <name type="synonym">Ascidia lepadiformis</name>
    <dbReference type="NCBI Taxonomy" id="159417"/>
    <lineage>
        <taxon>Eukaryota</taxon>
        <taxon>Metazoa</taxon>
        <taxon>Chordata</taxon>
        <taxon>Tunicata</taxon>
        <taxon>Ascidiacea</taxon>
        <taxon>Aplousobranchia</taxon>
        <taxon>Clavelinidae</taxon>
        <taxon>Clavelina</taxon>
    </lineage>
</organism>
<evidence type="ECO:0000256" key="2">
    <source>
        <dbReference type="ARBA" id="ARBA00007770"/>
    </source>
</evidence>
<protein>
    <recommendedName>
        <fullName evidence="7">Transcription factor AP-2 C-terminal domain-containing protein</fullName>
    </recommendedName>
</protein>
<sequence>MLKTLPLMPVLSSGTSFPTNSSTSNFTSVGCKNTVGETDQFEHLAKKRCREDDADTVLSASFRSPKKTKWEESTNCNQGNDHNALHSFPRNKKTNCLVNTTLKQKEFDGLHQECQLLAPTSTWQPTNQNDVFPQELSWNSENKMWACNRSQFRWPYEGLNNYYLNQTLLMPAHLHQNATDSIQRWEPDEKVDNSHKCHKDHIASSKKATADGKNTDFMNGPFTNNDKFASTRSLPSSSMPVLHNANKSDFASQHHEAFCMRSDFCMKCETCHKMVCEESHPAESSNSLQFEHPPLAYSEYGKATSLRSRQQTLSYFPVGNDHNARPCATRETDTYDNIVKGLPRNISPNDVFCLVPGRLGMPNQGKKHKVLVGEIVRRVLTPESLNISLLGPILRKAKSKNGSQYLRQKLHQIGVELPQGRRKTAQCTLFTSLTESESFQLAGDFTKLCEETFPSHSLARYVARRGATQPNKWSFHTIQNTINMVREFTELLDPNVFECEQGGKSVLNSISTKQQMYNFETLTHGFGLKAISSSLATFHNFLTVLAAVINTDV</sequence>
<feature type="domain" description="Transcription factor AP-2 C-terminal" evidence="7">
    <location>
        <begin position="352"/>
        <end position="542"/>
    </location>
</feature>
<dbReference type="InterPro" id="IPR004979">
    <property type="entry name" value="TF_AP2"/>
</dbReference>
<reference evidence="8 9" key="1">
    <citation type="submission" date="2024-02" db="EMBL/GenBank/DDBJ databases">
        <authorList>
            <person name="Daric V."/>
            <person name="Darras S."/>
        </authorList>
    </citation>
    <scope>NUCLEOTIDE SEQUENCE [LARGE SCALE GENOMIC DNA]</scope>
</reference>
<dbReference type="InterPro" id="IPR013854">
    <property type="entry name" value="TF_AP2_C"/>
</dbReference>
<evidence type="ECO:0000259" key="7">
    <source>
        <dbReference type="Pfam" id="PF03299"/>
    </source>
</evidence>
<evidence type="ECO:0000256" key="5">
    <source>
        <dbReference type="ARBA" id="ARBA00023163"/>
    </source>
</evidence>
<gene>
    <name evidence="8" type="ORF">CVLEPA_LOCUS31361</name>
</gene>
<evidence type="ECO:0000256" key="6">
    <source>
        <dbReference type="ARBA" id="ARBA00023242"/>
    </source>
</evidence>
<comment type="similarity">
    <text evidence="2">Belongs to the AP-2 family.</text>
</comment>
<dbReference type="PROSITE" id="PS51257">
    <property type="entry name" value="PROKAR_LIPOPROTEIN"/>
    <property type="match status" value="1"/>
</dbReference>